<dbReference type="RefSeq" id="WP_379538173.1">
    <property type="nucleotide sequence ID" value="NZ_JBHSDR010000003.1"/>
</dbReference>
<gene>
    <name evidence="1" type="ORF">ACFO0A_06115</name>
</gene>
<evidence type="ECO:0008006" key="3">
    <source>
        <dbReference type="Google" id="ProtNLM"/>
    </source>
</evidence>
<keyword evidence="2" id="KW-1185">Reference proteome</keyword>
<name>A0ABV8RMM9_9SPHN</name>
<sequence>MPRFANFAAIDWSGAAGERHRGIAVALWRHGADAPALVRAGHRWSREEVLDWLLGEMPADTLVGLDLGISLPFADRGAFLPGWAESPADARALWALLDAICADDPHLGANSFVDHDDAALHFRRHGGREGSAFGGGRGRFRVTELAQQAQGCRPTSNFNLVGASQVGKSSLTGMRLLHRLDGRLPVWPIDPLPDRGSVLVEIYTTIAAMVAGRSAGRSKIRDVGELNVALAALGSGPVAGSGPIDDHRSDALVTAAWLRGASAQRALWQPAGLDEVRTTEGWTFGVA</sequence>
<comment type="caution">
    <text evidence="1">The sequence shown here is derived from an EMBL/GenBank/DDBJ whole genome shotgun (WGS) entry which is preliminary data.</text>
</comment>
<dbReference type="EMBL" id="JBHSDR010000003">
    <property type="protein sequence ID" value="MFC4294632.1"/>
    <property type="molecule type" value="Genomic_DNA"/>
</dbReference>
<organism evidence="1 2">
    <name type="scientific">Novosphingobium tardum</name>
    <dbReference type="NCBI Taxonomy" id="1538021"/>
    <lineage>
        <taxon>Bacteria</taxon>
        <taxon>Pseudomonadati</taxon>
        <taxon>Pseudomonadota</taxon>
        <taxon>Alphaproteobacteria</taxon>
        <taxon>Sphingomonadales</taxon>
        <taxon>Sphingomonadaceae</taxon>
        <taxon>Novosphingobium</taxon>
    </lineage>
</organism>
<dbReference type="Proteomes" id="UP001595828">
    <property type="component" value="Unassembled WGS sequence"/>
</dbReference>
<evidence type="ECO:0000313" key="1">
    <source>
        <dbReference type="EMBL" id="MFC4294632.1"/>
    </source>
</evidence>
<reference evidence="2" key="1">
    <citation type="journal article" date="2019" name="Int. J. Syst. Evol. Microbiol.">
        <title>The Global Catalogue of Microorganisms (GCM) 10K type strain sequencing project: providing services to taxonomists for standard genome sequencing and annotation.</title>
        <authorList>
            <consortium name="The Broad Institute Genomics Platform"/>
            <consortium name="The Broad Institute Genome Sequencing Center for Infectious Disease"/>
            <person name="Wu L."/>
            <person name="Ma J."/>
        </authorList>
    </citation>
    <scope>NUCLEOTIDE SEQUENCE [LARGE SCALE GENOMIC DNA]</scope>
    <source>
        <strain evidence="2">CGMCC 1.12989</strain>
    </source>
</reference>
<accession>A0ABV8RMM9</accession>
<evidence type="ECO:0000313" key="2">
    <source>
        <dbReference type="Proteomes" id="UP001595828"/>
    </source>
</evidence>
<protein>
    <recommendedName>
        <fullName evidence="3">DUF429 domain-containing protein</fullName>
    </recommendedName>
</protein>
<proteinExistence type="predicted"/>